<organism evidence="1 2">
    <name type="scientific">Haemaphysalis longicornis</name>
    <name type="common">Bush tick</name>
    <dbReference type="NCBI Taxonomy" id="44386"/>
    <lineage>
        <taxon>Eukaryota</taxon>
        <taxon>Metazoa</taxon>
        <taxon>Ecdysozoa</taxon>
        <taxon>Arthropoda</taxon>
        <taxon>Chelicerata</taxon>
        <taxon>Arachnida</taxon>
        <taxon>Acari</taxon>
        <taxon>Parasitiformes</taxon>
        <taxon>Ixodida</taxon>
        <taxon>Ixodoidea</taxon>
        <taxon>Ixodidae</taxon>
        <taxon>Haemaphysalinae</taxon>
        <taxon>Haemaphysalis</taxon>
    </lineage>
</organism>
<dbReference type="VEuPathDB" id="VectorBase:HLOH_056295"/>
<accession>A0A9J6GJ69</accession>
<dbReference type="PANTHER" id="PTHR19229">
    <property type="entry name" value="ATP-BINDING CASSETTE TRANSPORTER SUBFAMILY A ABCA"/>
    <property type="match status" value="1"/>
</dbReference>
<dbReference type="SUPFAM" id="SSF52540">
    <property type="entry name" value="P-loop containing nucleoside triphosphate hydrolases"/>
    <property type="match status" value="1"/>
</dbReference>
<dbReference type="AlphaFoldDB" id="A0A9J6GJ69"/>
<name>A0A9J6GJ69_HAELO</name>
<evidence type="ECO:0000313" key="1">
    <source>
        <dbReference type="EMBL" id="KAH9374929.1"/>
    </source>
</evidence>
<evidence type="ECO:0000313" key="2">
    <source>
        <dbReference type="Proteomes" id="UP000821853"/>
    </source>
</evidence>
<dbReference type="GO" id="GO:0140359">
    <property type="term" value="F:ABC-type transporter activity"/>
    <property type="evidence" value="ECO:0007669"/>
    <property type="project" value="InterPro"/>
</dbReference>
<reference evidence="1 2" key="1">
    <citation type="journal article" date="2020" name="Cell">
        <title>Large-Scale Comparative Analyses of Tick Genomes Elucidate Their Genetic Diversity and Vector Capacities.</title>
        <authorList>
            <consortium name="Tick Genome and Microbiome Consortium (TIGMIC)"/>
            <person name="Jia N."/>
            <person name="Wang J."/>
            <person name="Shi W."/>
            <person name="Du L."/>
            <person name="Sun Y."/>
            <person name="Zhan W."/>
            <person name="Jiang J.F."/>
            <person name="Wang Q."/>
            <person name="Zhang B."/>
            <person name="Ji P."/>
            <person name="Bell-Sakyi L."/>
            <person name="Cui X.M."/>
            <person name="Yuan T.T."/>
            <person name="Jiang B.G."/>
            <person name="Yang W.F."/>
            <person name="Lam T.T."/>
            <person name="Chang Q.C."/>
            <person name="Ding S.J."/>
            <person name="Wang X.J."/>
            <person name="Zhu J.G."/>
            <person name="Ruan X.D."/>
            <person name="Zhao L."/>
            <person name="Wei J.T."/>
            <person name="Ye R.Z."/>
            <person name="Que T.C."/>
            <person name="Du C.H."/>
            <person name="Zhou Y.H."/>
            <person name="Cheng J.X."/>
            <person name="Dai P.F."/>
            <person name="Guo W.B."/>
            <person name="Han X.H."/>
            <person name="Huang E.J."/>
            <person name="Li L.F."/>
            <person name="Wei W."/>
            <person name="Gao Y.C."/>
            <person name="Liu J.Z."/>
            <person name="Shao H.Z."/>
            <person name="Wang X."/>
            <person name="Wang C.C."/>
            <person name="Yang T.C."/>
            <person name="Huo Q.B."/>
            <person name="Li W."/>
            <person name="Chen H.Y."/>
            <person name="Chen S.E."/>
            <person name="Zhou L.G."/>
            <person name="Ni X.B."/>
            <person name="Tian J.H."/>
            <person name="Sheng Y."/>
            <person name="Liu T."/>
            <person name="Pan Y.S."/>
            <person name="Xia L.Y."/>
            <person name="Li J."/>
            <person name="Zhao F."/>
            <person name="Cao W.C."/>
        </authorList>
    </citation>
    <scope>NUCLEOTIDE SEQUENCE [LARGE SCALE GENOMIC DNA]</scope>
    <source>
        <strain evidence="1">HaeL-2018</strain>
    </source>
</reference>
<dbReference type="OrthoDB" id="6513039at2759"/>
<protein>
    <submittedName>
        <fullName evidence="1">Uncharacterized protein</fullName>
    </submittedName>
</protein>
<dbReference type="InterPro" id="IPR026082">
    <property type="entry name" value="ABCA"/>
</dbReference>
<dbReference type="GO" id="GO:0016020">
    <property type="term" value="C:membrane"/>
    <property type="evidence" value="ECO:0007669"/>
    <property type="project" value="InterPro"/>
</dbReference>
<keyword evidence="2" id="KW-1185">Reference proteome</keyword>
<comment type="caution">
    <text evidence="1">The sequence shown here is derived from an EMBL/GenBank/DDBJ whole genome shotgun (WGS) entry which is preliminary data.</text>
</comment>
<proteinExistence type="predicted"/>
<dbReference type="Proteomes" id="UP000821853">
    <property type="component" value="Chromosome 5"/>
</dbReference>
<dbReference type="GO" id="GO:0005319">
    <property type="term" value="F:lipid transporter activity"/>
    <property type="evidence" value="ECO:0007669"/>
    <property type="project" value="TreeGrafter"/>
</dbReference>
<sequence length="195" mass="22051">MDEPTTGLDPETKRRTWDVIKSIDKQHTSILLSTHDMAEADVLADHIAIMANGKVIFSGSATFLKKTCRVGYNVVLEKQEGFKLRHVLAIVKKAVPEADVTNEKKHEVTISLNTFETRNFETMFKELAEAKKSLGIASTSVTIATMKDVYLKYVYHYHATFLFVYVNVGQWGLSADTVRMHSIRITKSFSCRIFS</sequence>
<dbReference type="OMA" id="MHSIRIT"/>
<dbReference type="InterPro" id="IPR027417">
    <property type="entry name" value="P-loop_NTPase"/>
</dbReference>
<dbReference type="EMBL" id="JABSTR010000007">
    <property type="protein sequence ID" value="KAH9374929.1"/>
    <property type="molecule type" value="Genomic_DNA"/>
</dbReference>
<dbReference type="PANTHER" id="PTHR19229:SF250">
    <property type="entry name" value="ABC TRANSPORTER DOMAIN-CONTAINING PROTEIN-RELATED"/>
    <property type="match status" value="1"/>
</dbReference>
<gene>
    <name evidence="1" type="ORF">HPB48_021900</name>
</gene>
<dbReference type="Gene3D" id="3.40.50.300">
    <property type="entry name" value="P-loop containing nucleotide triphosphate hydrolases"/>
    <property type="match status" value="1"/>
</dbReference>